<organism evidence="1 2">
    <name type="scientific">Nonomuraea glycinis</name>
    <dbReference type="NCBI Taxonomy" id="2047744"/>
    <lineage>
        <taxon>Bacteria</taxon>
        <taxon>Bacillati</taxon>
        <taxon>Actinomycetota</taxon>
        <taxon>Actinomycetes</taxon>
        <taxon>Streptosporangiales</taxon>
        <taxon>Streptosporangiaceae</taxon>
        <taxon>Nonomuraea</taxon>
    </lineage>
</organism>
<evidence type="ECO:0008006" key="3">
    <source>
        <dbReference type="Google" id="ProtNLM"/>
    </source>
</evidence>
<dbReference type="InterPro" id="IPR011044">
    <property type="entry name" value="Quino_amine_DH_bsu"/>
</dbReference>
<evidence type="ECO:0000313" key="1">
    <source>
        <dbReference type="EMBL" id="GGP05651.1"/>
    </source>
</evidence>
<protein>
    <recommendedName>
        <fullName evidence="3">WD40 repeat domain-containing protein</fullName>
    </recommendedName>
</protein>
<dbReference type="Gene3D" id="2.130.10.10">
    <property type="entry name" value="YVTN repeat-like/Quinoprotein amine dehydrogenase"/>
    <property type="match status" value="1"/>
</dbReference>
<dbReference type="EMBL" id="BMNK01000003">
    <property type="protein sequence ID" value="GGP05651.1"/>
    <property type="molecule type" value="Genomic_DNA"/>
</dbReference>
<proteinExistence type="predicted"/>
<gene>
    <name evidence="1" type="ORF">GCM10012278_26040</name>
</gene>
<evidence type="ECO:0000313" key="2">
    <source>
        <dbReference type="Proteomes" id="UP000660745"/>
    </source>
</evidence>
<dbReference type="InterPro" id="IPR015943">
    <property type="entry name" value="WD40/YVTN_repeat-like_dom_sf"/>
</dbReference>
<dbReference type="AlphaFoldDB" id="A0A918A3D8"/>
<accession>A0A918A3D8</accession>
<reference evidence="1" key="1">
    <citation type="journal article" date="2014" name="Int. J. Syst. Evol. Microbiol.">
        <title>Complete genome sequence of Corynebacterium casei LMG S-19264T (=DSM 44701T), isolated from a smear-ripened cheese.</title>
        <authorList>
            <consortium name="US DOE Joint Genome Institute (JGI-PGF)"/>
            <person name="Walter F."/>
            <person name="Albersmeier A."/>
            <person name="Kalinowski J."/>
            <person name="Ruckert C."/>
        </authorList>
    </citation>
    <scope>NUCLEOTIDE SEQUENCE</scope>
    <source>
        <strain evidence="1">CGMCC 4.7430</strain>
    </source>
</reference>
<keyword evidence="2" id="KW-1185">Reference proteome</keyword>
<dbReference type="SUPFAM" id="SSF50969">
    <property type="entry name" value="YVTN repeat-like/Quinoprotein amine dehydrogenase"/>
    <property type="match status" value="1"/>
</dbReference>
<name>A0A918A3D8_9ACTN</name>
<reference evidence="1" key="2">
    <citation type="submission" date="2020-09" db="EMBL/GenBank/DDBJ databases">
        <authorList>
            <person name="Sun Q."/>
            <person name="Zhou Y."/>
        </authorList>
    </citation>
    <scope>NUCLEOTIDE SEQUENCE</scope>
    <source>
        <strain evidence="1">CGMCC 4.7430</strain>
    </source>
</reference>
<comment type="caution">
    <text evidence="1">The sequence shown here is derived from an EMBL/GenBank/DDBJ whole genome shotgun (WGS) entry which is preliminary data.</text>
</comment>
<dbReference type="Proteomes" id="UP000660745">
    <property type="component" value="Unassembled WGS sequence"/>
</dbReference>
<sequence length="449" mass="49797">MSTDLYGVRVLALEPERRKVTFEVFVVYYDTHAKTYPPLPDEPGFFLHVLWQQGRWEHPLGEAITVDQILNDEWVNLHSRWFIENIERTSTANHPPQDEDFERLYDFYYERPGGWKDEELLVQAEYEVHVTDPRWLEQLSVGDAWGTAAYPMAADDVRYEEAAYVPDLRNAVTLMPFEGRSKEAGTPGGLAFSDDGRYLAVASDKDGLLIYNTDDWTEHADVDGVRIGLFPQLVWVPGEHVVALTAFQGDGQWAYDVAARASVDVPRQPGKARSRTGRYRVDYGEGYWLDAFVSDSGIAEGVVPVGADDPEFTVESAAFTADESRLFVAGMGANIHVLDPSTVSIVGTIADVGEGVKGLAVSPDGAYVAATVDTNRYYEPSEHELCVWRITDHKIITRRRGGIYGGPLAWSPDGRWLAANVTTDVDGYGGETRIFPIGLPADPPAGLFG</sequence>